<name>A0A0W8FSW9_9ZZZZ</name>
<dbReference type="PRINTS" id="PR00813">
    <property type="entry name" value="BCTERIALGSPG"/>
</dbReference>
<keyword evidence="8 10" id="KW-1133">Transmembrane helix</keyword>
<dbReference type="Pfam" id="PF07963">
    <property type="entry name" value="N_methyl"/>
    <property type="match status" value="1"/>
</dbReference>
<keyword evidence="9 10" id="KW-0472">Membrane</keyword>
<dbReference type="NCBIfam" id="TIGR01710">
    <property type="entry name" value="typeII_sec_gspG"/>
    <property type="match status" value="1"/>
</dbReference>
<organism evidence="12">
    <name type="scientific">hydrocarbon metagenome</name>
    <dbReference type="NCBI Taxonomy" id="938273"/>
    <lineage>
        <taxon>unclassified sequences</taxon>
        <taxon>metagenomes</taxon>
        <taxon>ecological metagenomes</taxon>
    </lineage>
</organism>
<dbReference type="NCBIfam" id="TIGR02532">
    <property type="entry name" value="IV_pilin_GFxxxE"/>
    <property type="match status" value="1"/>
</dbReference>
<dbReference type="PROSITE" id="PS00409">
    <property type="entry name" value="PROKAR_NTER_METHYL"/>
    <property type="match status" value="1"/>
</dbReference>
<dbReference type="InterPro" id="IPR010054">
    <property type="entry name" value="Type2_sec_GspG"/>
</dbReference>
<dbReference type="AlphaFoldDB" id="A0A0W8FSW9"/>
<dbReference type="InterPro" id="IPR000983">
    <property type="entry name" value="Bac_GSPG_pilin"/>
</dbReference>
<evidence type="ECO:0000313" key="12">
    <source>
        <dbReference type="EMBL" id="KUG23974.1"/>
    </source>
</evidence>
<comment type="caution">
    <text evidence="12">The sequence shown here is derived from an EMBL/GenBank/DDBJ whole genome shotgun (WGS) entry which is preliminary data.</text>
</comment>
<dbReference type="Pfam" id="PF08334">
    <property type="entry name" value="T2SSG"/>
    <property type="match status" value="1"/>
</dbReference>
<evidence type="ECO:0000256" key="1">
    <source>
        <dbReference type="ARBA" id="ARBA00004377"/>
    </source>
</evidence>
<feature type="transmembrane region" description="Helical" evidence="10">
    <location>
        <begin position="82"/>
        <end position="104"/>
    </location>
</feature>
<evidence type="ECO:0000256" key="10">
    <source>
        <dbReference type="SAM" id="Phobius"/>
    </source>
</evidence>
<dbReference type="GO" id="GO:0015628">
    <property type="term" value="P:protein secretion by the type II secretion system"/>
    <property type="evidence" value="ECO:0007669"/>
    <property type="project" value="InterPro"/>
</dbReference>
<evidence type="ECO:0000256" key="9">
    <source>
        <dbReference type="ARBA" id="ARBA00023136"/>
    </source>
</evidence>
<dbReference type="SUPFAM" id="SSF54523">
    <property type="entry name" value="Pili subunits"/>
    <property type="match status" value="1"/>
</dbReference>
<evidence type="ECO:0000256" key="3">
    <source>
        <dbReference type="ARBA" id="ARBA00020042"/>
    </source>
</evidence>
<keyword evidence="6" id="KW-0997">Cell inner membrane</keyword>
<proteinExistence type="inferred from homology"/>
<keyword evidence="7 10" id="KW-0812">Transmembrane</keyword>
<dbReference type="InterPro" id="IPR045584">
    <property type="entry name" value="Pilin-like"/>
</dbReference>
<comment type="similarity">
    <text evidence="2">Belongs to the GSP G family.</text>
</comment>
<dbReference type="GO" id="GO:0015627">
    <property type="term" value="C:type II protein secretion system complex"/>
    <property type="evidence" value="ECO:0007669"/>
    <property type="project" value="InterPro"/>
</dbReference>
<keyword evidence="4" id="KW-1003">Cell membrane</keyword>
<comment type="subcellular location">
    <subcellularLocation>
        <location evidence="1">Cell inner membrane</location>
        <topology evidence="1">Single-pass membrane protein</topology>
    </subcellularLocation>
</comment>
<reference evidence="12" key="1">
    <citation type="journal article" date="2015" name="Proc. Natl. Acad. Sci. U.S.A.">
        <title>Networks of energetic and metabolic interactions define dynamics in microbial communities.</title>
        <authorList>
            <person name="Embree M."/>
            <person name="Liu J.K."/>
            <person name="Al-Bassam M.M."/>
            <person name="Zengler K."/>
        </authorList>
    </citation>
    <scope>NUCLEOTIDE SEQUENCE</scope>
</reference>
<dbReference type="InterPro" id="IPR013545">
    <property type="entry name" value="T2SS_protein-GspG_C"/>
</dbReference>
<dbReference type="GO" id="GO:0005886">
    <property type="term" value="C:plasma membrane"/>
    <property type="evidence" value="ECO:0007669"/>
    <property type="project" value="UniProtKB-SubCell"/>
</dbReference>
<keyword evidence="5" id="KW-0488">Methylation</keyword>
<dbReference type="EMBL" id="LNQE01000873">
    <property type="protein sequence ID" value="KUG23974.1"/>
    <property type="molecule type" value="Genomic_DNA"/>
</dbReference>
<sequence length="220" mass="24427">MNVPRRRGIKGVEIAAICIVGRVPRTRRGLRGMPGVCRRSSLYNIHLRHDFASGHLRQRRTENNKKQGLIMKKLEQKKNRQAGFTLIELMVVIIILGVLAGLIIPRIMGRPDEARQAKAKIQMEALESALKLYKLDNGSYPTTEQGLNALVEAPTIGNVPKNWRQGGYLEKGKVPKDPWGNDFIYVSPGSHGDVDLTCLGADAEPGGEGVNKDINNWEVE</sequence>
<evidence type="ECO:0000259" key="11">
    <source>
        <dbReference type="Pfam" id="PF08334"/>
    </source>
</evidence>
<evidence type="ECO:0000256" key="7">
    <source>
        <dbReference type="ARBA" id="ARBA00022692"/>
    </source>
</evidence>
<evidence type="ECO:0000256" key="8">
    <source>
        <dbReference type="ARBA" id="ARBA00022989"/>
    </source>
</evidence>
<feature type="domain" description="Type II secretion system protein GspG C-terminal" evidence="11">
    <location>
        <begin position="106"/>
        <end position="217"/>
    </location>
</feature>
<accession>A0A0W8FSW9</accession>
<evidence type="ECO:0000256" key="4">
    <source>
        <dbReference type="ARBA" id="ARBA00022475"/>
    </source>
</evidence>
<dbReference type="PANTHER" id="PTHR30093">
    <property type="entry name" value="GENERAL SECRETION PATHWAY PROTEIN G"/>
    <property type="match status" value="1"/>
</dbReference>
<evidence type="ECO:0000256" key="6">
    <source>
        <dbReference type="ARBA" id="ARBA00022519"/>
    </source>
</evidence>
<evidence type="ECO:0000256" key="2">
    <source>
        <dbReference type="ARBA" id="ARBA00009984"/>
    </source>
</evidence>
<dbReference type="InterPro" id="IPR012902">
    <property type="entry name" value="N_methyl_site"/>
</dbReference>
<protein>
    <recommendedName>
        <fullName evidence="3">Type II secretion system core protein G</fullName>
    </recommendedName>
</protein>
<dbReference type="PANTHER" id="PTHR30093:SF44">
    <property type="entry name" value="TYPE II SECRETION SYSTEM CORE PROTEIN G"/>
    <property type="match status" value="1"/>
</dbReference>
<gene>
    <name evidence="12" type="ORF">ASZ90_006222</name>
</gene>
<dbReference type="Gene3D" id="3.30.700.10">
    <property type="entry name" value="Glycoprotein, Type 4 Pilin"/>
    <property type="match status" value="1"/>
</dbReference>
<evidence type="ECO:0000256" key="5">
    <source>
        <dbReference type="ARBA" id="ARBA00022481"/>
    </source>
</evidence>